<dbReference type="InterPro" id="IPR030678">
    <property type="entry name" value="Peptide/Ni-bd"/>
</dbReference>
<dbReference type="GO" id="GO:0015833">
    <property type="term" value="P:peptide transport"/>
    <property type="evidence" value="ECO:0007669"/>
    <property type="project" value="TreeGrafter"/>
</dbReference>
<keyword evidence="3" id="KW-1185">Reference proteome</keyword>
<dbReference type="PROSITE" id="PS51257">
    <property type="entry name" value="PROKAR_LIPOPROTEIN"/>
    <property type="match status" value="1"/>
</dbReference>
<dbReference type="EMBL" id="VFRA01000001">
    <property type="protein sequence ID" value="TQO19893.1"/>
    <property type="molecule type" value="Genomic_DNA"/>
</dbReference>
<organism evidence="2 3">
    <name type="scientific">Rhodoglobus vestalii</name>
    <dbReference type="NCBI Taxonomy" id="193384"/>
    <lineage>
        <taxon>Bacteria</taxon>
        <taxon>Bacillati</taxon>
        <taxon>Actinomycetota</taxon>
        <taxon>Actinomycetes</taxon>
        <taxon>Micrococcales</taxon>
        <taxon>Microbacteriaceae</taxon>
        <taxon>Rhodoglobus</taxon>
    </lineage>
</organism>
<dbReference type="AlphaFoldDB" id="A0A8H2K6V1"/>
<reference evidence="2 3" key="1">
    <citation type="submission" date="2019-06" db="EMBL/GenBank/DDBJ databases">
        <title>Sequencing the genomes of 1000 actinobacteria strains.</title>
        <authorList>
            <person name="Klenk H.-P."/>
        </authorList>
    </citation>
    <scope>NUCLEOTIDE SEQUENCE [LARGE SCALE GENOMIC DNA]</scope>
    <source>
        <strain evidence="2 3">DSM 21947</strain>
    </source>
</reference>
<dbReference type="Gene3D" id="3.10.105.10">
    <property type="entry name" value="Dipeptide-binding Protein, Domain 3"/>
    <property type="match status" value="1"/>
</dbReference>
<name>A0A8H2K6V1_9MICO</name>
<dbReference type="OrthoDB" id="7888869at2"/>
<dbReference type="Gene3D" id="3.90.76.10">
    <property type="entry name" value="Dipeptide-binding Protein, Domain 1"/>
    <property type="match status" value="1"/>
</dbReference>
<dbReference type="GO" id="GO:0042597">
    <property type="term" value="C:periplasmic space"/>
    <property type="evidence" value="ECO:0007669"/>
    <property type="project" value="UniProtKB-ARBA"/>
</dbReference>
<proteinExistence type="predicted"/>
<dbReference type="Pfam" id="PF00496">
    <property type="entry name" value="SBP_bac_5"/>
    <property type="match status" value="1"/>
</dbReference>
<dbReference type="CDD" id="cd08501">
    <property type="entry name" value="PBP2_Lpqw"/>
    <property type="match status" value="1"/>
</dbReference>
<dbReference type="PANTHER" id="PTHR30290:SF65">
    <property type="entry name" value="MONOACYL PHOSPHATIDYLINOSITOL TETRAMANNOSIDE-BINDING PROTEIN LPQW-RELATED"/>
    <property type="match status" value="1"/>
</dbReference>
<dbReference type="PIRSF" id="PIRSF002741">
    <property type="entry name" value="MppA"/>
    <property type="match status" value="1"/>
</dbReference>
<dbReference type="InterPro" id="IPR000914">
    <property type="entry name" value="SBP_5_dom"/>
</dbReference>
<comment type="caution">
    <text evidence="2">The sequence shown here is derived from an EMBL/GenBank/DDBJ whole genome shotgun (WGS) entry which is preliminary data.</text>
</comment>
<dbReference type="Gene3D" id="3.40.190.10">
    <property type="entry name" value="Periplasmic binding protein-like II"/>
    <property type="match status" value="1"/>
</dbReference>
<dbReference type="PANTHER" id="PTHR30290">
    <property type="entry name" value="PERIPLASMIC BINDING COMPONENT OF ABC TRANSPORTER"/>
    <property type="match status" value="1"/>
</dbReference>
<dbReference type="GO" id="GO:0043190">
    <property type="term" value="C:ATP-binding cassette (ABC) transporter complex"/>
    <property type="evidence" value="ECO:0007669"/>
    <property type="project" value="InterPro"/>
</dbReference>
<evidence type="ECO:0000259" key="1">
    <source>
        <dbReference type="Pfam" id="PF00496"/>
    </source>
</evidence>
<protein>
    <submittedName>
        <fullName evidence="2">Peptide/nickel transport system substrate-binding protein</fullName>
    </submittedName>
</protein>
<dbReference type="InterPro" id="IPR039424">
    <property type="entry name" value="SBP_5"/>
</dbReference>
<dbReference type="SUPFAM" id="SSF53850">
    <property type="entry name" value="Periplasmic binding protein-like II"/>
    <property type="match status" value="1"/>
</dbReference>
<accession>A0A8H2K6V1</accession>
<sequence>MNQHRKLLGIIALGGVLTLGISGCAAGGGPGDDGGDAIAVSAADYNPQPRENLQEGGEVVFPITEITPQMNPLNGDASADTSRLATWYTPQILLMEEDGTAYKNDAYLDEWDFGVADGKTFVNFTINDDAVWNDGSPIDWKAFEATWIANRSYEEGYSPNATDGYKEIESVTKGETDKQAVVTFKAEFAWPQMLFTTVLNPNVNTPEIFNEGFIDEPHAEWGAGPYKLSNFDINGGTVVFEPNENWWGEKPLLDKVTFRQLDRAASINAFKNGEIDMASTNTKDRLEQVKDMDSVVTYRAQQTANTLLQVDADKPQFQDINVRKAFFMAIDVEQQKKVVWNGLNYEEDPAGSFTLYSFQPGYVNALEEAGYKFDLEGAKGLLDEAGWVEGEDGIREKDGVALAVTYPIFSDDPVQEASAKALQQQLKAAGFDVTIDTRSPQDFSTDYSTKNWDIFSLRFTASDPFGAAWFCQIYCSDSGLNLSGTGTPEIDTKIQDQLETIADPEAQTAEAMKLEAEIFAETWGIFPMYNGPEIWTVKEGLANLTPEPYVGLDLFGVQPVENTGWEK</sequence>
<evidence type="ECO:0000313" key="2">
    <source>
        <dbReference type="EMBL" id="TQO19893.1"/>
    </source>
</evidence>
<gene>
    <name evidence="2" type="ORF">FB472_1494</name>
</gene>
<evidence type="ECO:0000313" key="3">
    <source>
        <dbReference type="Proteomes" id="UP000316560"/>
    </source>
</evidence>
<dbReference type="GO" id="GO:1904680">
    <property type="term" value="F:peptide transmembrane transporter activity"/>
    <property type="evidence" value="ECO:0007669"/>
    <property type="project" value="TreeGrafter"/>
</dbReference>
<dbReference type="Proteomes" id="UP000316560">
    <property type="component" value="Unassembled WGS sequence"/>
</dbReference>
<feature type="domain" description="Solute-binding protein family 5" evidence="1">
    <location>
        <begin position="116"/>
        <end position="474"/>
    </location>
</feature>
<dbReference type="RefSeq" id="WP_141990324.1">
    <property type="nucleotide sequence ID" value="NZ_VFRA01000001.1"/>
</dbReference>